<evidence type="ECO:0000256" key="1">
    <source>
        <dbReference type="SAM" id="Phobius"/>
    </source>
</evidence>
<dbReference type="RefSeq" id="WP_129920331.1">
    <property type="nucleotide sequence ID" value="NZ_SEWE01000010.1"/>
</dbReference>
<feature type="transmembrane region" description="Helical" evidence="1">
    <location>
        <begin position="12"/>
        <end position="29"/>
    </location>
</feature>
<feature type="transmembrane region" description="Helical" evidence="1">
    <location>
        <begin position="190"/>
        <end position="210"/>
    </location>
</feature>
<gene>
    <name evidence="2" type="ORF">EWM57_06520</name>
</gene>
<dbReference type="OrthoDB" id="881892at2"/>
<feature type="transmembrane region" description="Helical" evidence="1">
    <location>
        <begin position="166"/>
        <end position="184"/>
    </location>
</feature>
<evidence type="ECO:0000313" key="3">
    <source>
        <dbReference type="Proteomes" id="UP000294155"/>
    </source>
</evidence>
<protein>
    <submittedName>
        <fullName evidence="2">Uncharacterized protein</fullName>
    </submittedName>
</protein>
<proteinExistence type="predicted"/>
<comment type="caution">
    <text evidence="2">The sequence shown here is derived from an EMBL/GenBank/DDBJ whole genome shotgun (WGS) entry which is preliminary data.</text>
</comment>
<dbReference type="EMBL" id="SEWE01000010">
    <property type="protein sequence ID" value="RYU81225.1"/>
    <property type="molecule type" value="Genomic_DNA"/>
</dbReference>
<keyword evidence="1" id="KW-0472">Membrane</keyword>
<dbReference type="Proteomes" id="UP000294155">
    <property type="component" value="Unassembled WGS sequence"/>
</dbReference>
<feature type="transmembrane region" description="Helical" evidence="1">
    <location>
        <begin position="35"/>
        <end position="56"/>
    </location>
</feature>
<keyword evidence="1" id="KW-1133">Transmembrane helix</keyword>
<accession>A0A4Q5LD10</accession>
<keyword evidence="3" id="KW-1185">Reference proteome</keyword>
<dbReference type="AlphaFoldDB" id="A0A4Q5LD10"/>
<reference evidence="2 3" key="1">
    <citation type="submission" date="2019-02" db="EMBL/GenBank/DDBJ databases">
        <title>Bacterial novel species isolated from soil.</title>
        <authorList>
            <person name="Jung H.-Y."/>
        </authorList>
    </citation>
    <scope>NUCLEOTIDE SEQUENCE [LARGE SCALE GENOMIC DNA]</scope>
    <source>
        <strain evidence="2 3">1-3-3-3</strain>
    </source>
</reference>
<sequence length="221" mass="24657">MQTYTVRSLRLDVALLIVVVWVTLFVAFVQLRQHFLNETGFLIFFCGWLVSGYLAVRKFAVRELAVELTPGWLTIRSEGTATEQQIPLDQIASYFYKYDGRIKLFRLQLHSGQKVVMRNNSRFCPADDLAALGRDFEAQLAQGAAAVLNGSGRAVRREKTFFEEPVSTAGLVILPAAMVLLWLAGDGALFTLRTIGCAAFGYVVYWVAWLNGAEARNQKPG</sequence>
<keyword evidence="1" id="KW-0812">Transmembrane</keyword>
<evidence type="ECO:0000313" key="2">
    <source>
        <dbReference type="EMBL" id="RYU81225.1"/>
    </source>
</evidence>
<organism evidence="2 3">
    <name type="scientific">Hymenobacter persicinus</name>
    <dbReference type="NCBI Taxonomy" id="2025506"/>
    <lineage>
        <taxon>Bacteria</taxon>
        <taxon>Pseudomonadati</taxon>
        <taxon>Bacteroidota</taxon>
        <taxon>Cytophagia</taxon>
        <taxon>Cytophagales</taxon>
        <taxon>Hymenobacteraceae</taxon>
        <taxon>Hymenobacter</taxon>
    </lineage>
</organism>
<name>A0A4Q5LD10_9BACT</name>